<evidence type="ECO:0000256" key="3">
    <source>
        <dbReference type="ARBA" id="ARBA00022729"/>
    </source>
</evidence>
<dbReference type="InParanoid" id="F6Z1S9"/>
<keyword evidence="8" id="KW-0675">Receptor</keyword>
<organism evidence="13 14">
    <name type="scientific">Ornithorhynchus anatinus</name>
    <name type="common">Duckbill platypus</name>
    <dbReference type="NCBI Taxonomy" id="9258"/>
    <lineage>
        <taxon>Eukaryota</taxon>
        <taxon>Metazoa</taxon>
        <taxon>Chordata</taxon>
        <taxon>Craniata</taxon>
        <taxon>Vertebrata</taxon>
        <taxon>Euteleostomi</taxon>
        <taxon>Mammalia</taxon>
        <taxon>Monotremata</taxon>
        <taxon>Ornithorhynchidae</taxon>
        <taxon>Ornithorhynchus</taxon>
    </lineage>
</organism>
<dbReference type="Gene3D" id="2.60.40.10">
    <property type="entry name" value="Immunoglobulins"/>
    <property type="match status" value="1"/>
</dbReference>
<keyword evidence="2" id="KW-1003">Cell membrane</keyword>
<dbReference type="PANTHER" id="PTHR19367:SF45">
    <property type="entry name" value="IG-LIKE DOMAIN-CONTAINING PROTEIN"/>
    <property type="match status" value="1"/>
</dbReference>
<dbReference type="PROSITE" id="PS50835">
    <property type="entry name" value="IG_LIKE"/>
    <property type="match status" value="1"/>
</dbReference>
<evidence type="ECO:0000256" key="9">
    <source>
        <dbReference type="ARBA" id="ARBA00023319"/>
    </source>
</evidence>
<feature type="signal peptide" evidence="11">
    <location>
        <begin position="1"/>
        <end position="20"/>
    </location>
</feature>
<dbReference type="Proteomes" id="UP000002279">
    <property type="component" value="Unplaced"/>
</dbReference>
<evidence type="ECO:0000256" key="11">
    <source>
        <dbReference type="SAM" id="SignalP"/>
    </source>
</evidence>
<dbReference type="GO" id="GO:0042101">
    <property type="term" value="C:T cell receptor complex"/>
    <property type="evidence" value="ECO:0007669"/>
    <property type="project" value="UniProtKB-KW"/>
</dbReference>
<dbReference type="STRING" id="9258.ENSOANP00000015461"/>
<dbReference type="GeneTree" id="ENSGT00940000163507"/>
<keyword evidence="10" id="KW-1279">T cell receptor</keyword>
<comment type="subcellular location">
    <subcellularLocation>
        <location evidence="1">Cell membrane</location>
    </subcellularLocation>
</comment>
<dbReference type="OMA" id="YFCAIEE"/>
<protein>
    <recommendedName>
        <fullName evidence="12">Ig-like domain-containing protein</fullName>
    </recommendedName>
</protein>
<evidence type="ECO:0000256" key="2">
    <source>
        <dbReference type="ARBA" id="ARBA00022475"/>
    </source>
</evidence>
<keyword evidence="14" id="KW-1185">Reference proteome</keyword>
<keyword evidence="6" id="KW-0472">Membrane</keyword>
<feature type="domain" description="Ig-like" evidence="12">
    <location>
        <begin position="7"/>
        <end position="130"/>
    </location>
</feature>
<dbReference type="HOGENOM" id="CLU_077975_8_1_1"/>
<dbReference type="InterPro" id="IPR013783">
    <property type="entry name" value="Ig-like_fold"/>
</dbReference>
<accession>F6Z1S9</accession>
<evidence type="ECO:0000256" key="6">
    <source>
        <dbReference type="ARBA" id="ARBA00023136"/>
    </source>
</evidence>
<dbReference type="PANTHER" id="PTHR19367">
    <property type="entry name" value="T-CELL RECEPTOR ALPHA CHAIN V REGION"/>
    <property type="match status" value="1"/>
</dbReference>
<dbReference type="InterPro" id="IPR036179">
    <property type="entry name" value="Ig-like_dom_sf"/>
</dbReference>
<dbReference type="SMART" id="SM00409">
    <property type="entry name" value="IG"/>
    <property type="match status" value="1"/>
</dbReference>
<keyword evidence="3 11" id="KW-0732">Signal</keyword>
<feature type="chain" id="PRO_5028189111" description="Ig-like domain-containing protein" evidence="11">
    <location>
        <begin position="21"/>
        <end position="132"/>
    </location>
</feature>
<keyword evidence="7" id="KW-1015">Disulfide bond</keyword>
<evidence type="ECO:0000256" key="10">
    <source>
        <dbReference type="ARBA" id="ARBA00043266"/>
    </source>
</evidence>
<evidence type="ECO:0000256" key="8">
    <source>
        <dbReference type="ARBA" id="ARBA00023170"/>
    </source>
</evidence>
<dbReference type="FunFam" id="2.60.40.10:FF:000878">
    <property type="entry name" value="T cell receptor alpha variable 38-1"/>
    <property type="match status" value="1"/>
</dbReference>
<dbReference type="InterPro" id="IPR003599">
    <property type="entry name" value="Ig_sub"/>
</dbReference>
<dbReference type="InterPro" id="IPR051287">
    <property type="entry name" value="TCR_variable_region"/>
</dbReference>
<reference evidence="13" key="2">
    <citation type="submission" date="2025-09" db="UniProtKB">
        <authorList>
            <consortium name="Ensembl"/>
        </authorList>
    </citation>
    <scope>IDENTIFICATION</scope>
    <source>
        <strain evidence="13">Glennie</strain>
    </source>
</reference>
<evidence type="ECO:0000256" key="7">
    <source>
        <dbReference type="ARBA" id="ARBA00023157"/>
    </source>
</evidence>
<dbReference type="GO" id="GO:0002250">
    <property type="term" value="P:adaptive immune response"/>
    <property type="evidence" value="ECO:0007669"/>
    <property type="project" value="UniProtKB-KW"/>
</dbReference>
<dbReference type="Ensembl" id="ENSOANT00000015464.2">
    <property type="protein sequence ID" value="ENSOANP00000015461.2"/>
    <property type="gene ID" value="ENSOANG00000046603.1"/>
</dbReference>
<dbReference type="FunCoup" id="F6Z1S9">
    <property type="interactions" value="190"/>
</dbReference>
<dbReference type="InterPro" id="IPR013106">
    <property type="entry name" value="Ig_V-set"/>
</dbReference>
<dbReference type="Pfam" id="PF07686">
    <property type="entry name" value="V-set"/>
    <property type="match status" value="1"/>
</dbReference>
<evidence type="ECO:0000256" key="1">
    <source>
        <dbReference type="ARBA" id="ARBA00004236"/>
    </source>
</evidence>
<dbReference type="AlphaFoldDB" id="F6Z1S9"/>
<dbReference type="InterPro" id="IPR007110">
    <property type="entry name" value="Ig-like_dom"/>
</dbReference>
<keyword evidence="5" id="KW-1064">Adaptive immunity</keyword>
<evidence type="ECO:0000256" key="5">
    <source>
        <dbReference type="ARBA" id="ARBA00023130"/>
    </source>
</evidence>
<keyword evidence="4" id="KW-0391">Immunity</keyword>
<evidence type="ECO:0000313" key="13">
    <source>
        <dbReference type="Ensembl" id="ENSOANP00000015461.2"/>
    </source>
</evidence>
<sequence>LRSLRGPILFSLFLAGSSMAQSISQTKTAASGLVGQTLTLPCTYSTSGSYYYLFWYKQPPTGELISVITQYSGSPKNTIAGRFSVNFQKVKKSISLTIRDLQPGDSAVYFCAIEEDHGERTGRESSTKTSES</sequence>
<dbReference type="eggNOG" id="ENOG502S884">
    <property type="taxonomic scope" value="Eukaryota"/>
</dbReference>
<keyword evidence="9" id="KW-0393">Immunoglobulin domain</keyword>
<evidence type="ECO:0000313" key="14">
    <source>
        <dbReference type="Proteomes" id="UP000002279"/>
    </source>
</evidence>
<dbReference type="SUPFAM" id="SSF48726">
    <property type="entry name" value="Immunoglobulin"/>
    <property type="match status" value="1"/>
</dbReference>
<name>F6Z1S9_ORNAN</name>
<evidence type="ECO:0000259" key="12">
    <source>
        <dbReference type="PROSITE" id="PS50835"/>
    </source>
</evidence>
<dbReference type="SMART" id="SM00406">
    <property type="entry name" value="IGv"/>
    <property type="match status" value="1"/>
</dbReference>
<reference evidence="13" key="1">
    <citation type="submission" date="2025-08" db="UniProtKB">
        <authorList>
            <consortium name="Ensembl"/>
        </authorList>
    </citation>
    <scope>IDENTIFICATION</scope>
    <source>
        <strain evidence="13">Glennie</strain>
    </source>
</reference>
<evidence type="ECO:0000256" key="4">
    <source>
        <dbReference type="ARBA" id="ARBA00022859"/>
    </source>
</evidence>
<proteinExistence type="predicted"/>